<name>F0XCB6_GROCL</name>
<accession>F0XCB6</accession>
<feature type="region of interest" description="Disordered" evidence="1">
    <location>
        <begin position="232"/>
        <end position="282"/>
    </location>
</feature>
<dbReference type="InParanoid" id="F0XCB6"/>
<dbReference type="EMBL" id="GL629765">
    <property type="protein sequence ID" value="EFX03795.1"/>
    <property type="molecule type" value="Genomic_DNA"/>
</dbReference>
<protein>
    <submittedName>
        <fullName evidence="2">Uncharacterized protein</fullName>
    </submittedName>
</protein>
<dbReference type="GeneID" id="25980751"/>
<dbReference type="HOGENOM" id="CLU_382185_0_0_1"/>
<reference evidence="2 3" key="1">
    <citation type="journal article" date="2011" name="Proc. Natl. Acad. Sci. U.S.A.">
        <title>Genome and transcriptome analyses of the mountain pine beetle-fungal symbiont Grosmannia clavigera, a lodgepole pine pathogen.</title>
        <authorList>
            <person name="DiGuistini S."/>
            <person name="Wang Y."/>
            <person name="Liao N.Y."/>
            <person name="Taylor G."/>
            <person name="Tanguay P."/>
            <person name="Feau N."/>
            <person name="Henrissat B."/>
            <person name="Chan S.K."/>
            <person name="Hesse-Orce U."/>
            <person name="Alamouti S.M."/>
            <person name="Tsui C.K.M."/>
            <person name="Docking R.T."/>
            <person name="Levasseur A."/>
            <person name="Haridas S."/>
            <person name="Robertson G."/>
            <person name="Birol I."/>
            <person name="Holt R.A."/>
            <person name="Marra M.A."/>
            <person name="Hamelin R.C."/>
            <person name="Hirst M."/>
            <person name="Jones S.J.M."/>
            <person name="Bohlmann J."/>
            <person name="Breuil C."/>
        </authorList>
    </citation>
    <scope>NUCLEOTIDE SEQUENCE [LARGE SCALE GENOMIC DNA]</scope>
    <source>
        <strain evidence="3">kw1407 / UAMH 11150</strain>
    </source>
</reference>
<dbReference type="Proteomes" id="UP000007796">
    <property type="component" value="Unassembled WGS sequence"/>
</dbReference>
<keyword evidence="3" id="KW-1185">Reference proteome</keyword>
<evidence type="ECO:0000256" key="1">
    <source>
        <dbReference type="SAM" id="MobiDB-lite"/>
    </source>
</evidence>
<dbReference type="eggNOG" id="ENOG502SYDX">
    <property type="taxonomic scope" value="Eukaryota"/>
</dbReference>
<dbReference type="RefSeq" id="XP_014173277.1">
    <property type="nucleotide sequence ID" value="XM_014317802.1"/>
</dbReference>
<dbReference type="AlphaFoldDB" id="F0XCB6"/>
<evidence type="ECO:0000313" key="2">
    <source>
        <dbReference type="EMBL" id="EFX03795.1"/>
    </source>
</evidence>
<organism evidence="3">
    <name type="scientific">Grosmannia clavigera (strain kw1407 / UAMH 11150)</name>
    <name type="common">Blue stain fungus</name>
    <name type="synonym">Graphiocladiella clavigera</name>
    <dbReference type="NCBI Taxonomy" id="655863"/>
    <lineage>
        <taxon>Eukaryota</taxon>
        <taxon>Fungi</taxon>
        <taxon>Dikarya</taxon>
        <taxon>Ascomycota</taxon>
        <taxon>Pezizomycotina</taxon>
        <taxon>Sordariomycetes</taxon>
        <taxon>Sordariomycetidae</taxon>
        <taxon>Ophiostomatales</taxon>
        <taxon>Ophiostomataceae</taxon>
        <taxon>Leptographium</taxon>
    </lineage>
</organism>
<gene>
    <name evidence="2" type="ORF">CMQ_723</name>
</gene>
<sequence>MEARTSVPPQTPIDLLCSLDDTRRRVYFFCLGRHPGLVASPACGTHADHEHEAEYAVDSAIRGRGVPSAETFGQLTGQTNITSSVTQFVQGLEGGTVLRDAFAAVETLKPLFLSLPPGQATSHRVSTAATGARMSDRPLGGATMRDGRSDTWERRLADKGTSYYSGSGPLIGNQYEARELRAEYASLNFKEVTGDRHEASPQFPQAIEEQRKLVGQLYDAIKSMDNILEKKRPISLKKRKQGGEGEGGGNSNGESVDRNENGNDQNEEEDDDQVAGQQLGRPQIKESVSVRKVKGLSRIEVEMLCWDLLFTVRDIHRGRLPFQPWSRNDWCWEGSFVSFGQRFDAVVETLRQSKAAVCSLLESDKMARLAAHPRREYKRKENNRSQNAERNAQVFVGRHAIETQQVQVNRQTGDLQDRDGNVVAAAAHDCSGLIEQTRRLADPSRREAKRVRFLASIAESGEGAEEETGRGRTESADGIDSLAGRTERLLAAPPAANSTQLQAAWLADSETKPLVGNLAAAAQTTPDNHLADILKVEEPVGRQTHVQHPLPADAGFPLWLQTACVDAPGFFGGHVAQLLDQPYIFGTDTNTSTTAPPAPGEDGLASQGEDPHQKQQQQNLVHVTDTAVDAETEPWHDLHQLQTLGYGVDLELMPQQPLGPALAATVAADTSFELELDPGYLGLTDTELAAIADYSDATGALEDIGHFLRWSSPTDAEDGEYKAN</sequence>
<proteinExistence type="predicted"/>
<dbReference type="STRING" id="655863.F0XCB6"/>
<feature type="region of interest" description="Disordered" evidence="1">
    <location>
        <begin position="587"/>
        <end position="620"/>
    </location>
</feature>
<feature type="region of interest" description="Disordered" evidence="1">
    <location>
        <begin position="459"/>
        <end position="478"/>
    </location>
</feature>
<dbReference type="OrthoDB" id="4851482at2759"/>
<evidence type="ECO:0000313" key="3">
    <source>
        <dbReference type="Proteomes" id="UP000007796"/>
    </source>
</evidence>